<dbReference type="InterPro" id="IPR052337">
    <property type="entry name" value="SAT4-like"/>
</dbReference>
<evidence type="ECO:0000256" key="3">
    <source>
        <dbReference type="ARBA" id="ARBA00022989"/>
    </source>
</evidence>
<comment type="similarity">
    <text evidence="5">Belongs to the SAT4 family.</text>
</comment>
<evidence type="ECO:0000259" key="8">
    <source>
        <dbReference type="Pfam" id="PF20684"/>
    </source>
</evidence>
<dbReference type="Proteomes" id="UP000481288">
    <property type="component" value="Unassembled WGS sequence"/>
</dbReference>
<feature type="transmembrane region" description="Helical" evidence="7">
    <location>
        <begin position="180"/>
        <end position="203"/>
    </location>
</feature>
<evidence type="ECO:0000256" key="2">
    <source>
        <dbReference type="ARBA" id="ARBA00022692"/>
    </source>
</evidence>
<accession>A0A7D8YYL7</accession>
<sequence length="343" mass="36841">MATGSQQTLSSVNIGWRFETFIAVFTPLEIIIVILRFYARSLTVKKYDTGDGLIIAALFGQIVAGGIAISSVRHAGVGQHVSYLQETNPEAITTFFKYMVALSTWYATTDGLAKIAVCLLYNQLFPQRSIHITMYITISVIVCASVSGGLAGLFSCYPFSAHWGTAAEQAAHCINAEALFVWGSFPNIVTDVIILIVPIPVVWKLHASTGIRGSGLITSILRFAAFYKKSSFLDPTYSGVELGIWTVCELGVYLIAACLIVYRPLLDKLGISMVTGNTTRGKGASIPNSLACRRIAQSGGSGAGKCLALGTMNSSGFSQLDDNDERPLRNNTSIRATAESEVV</sequence>
<feature type="transmembrane region" description="Helical" evidence="7">
    <location>
        <begin position="20"/>
        <end position="39"/>
    </location>
</feature>
<dbReference type="GO" id="GO:0016020">
    <property type="term" value="C:membrane"/>
    <property type="evidence" value="ECO:0007669"/>
    <property type="project" value="UniProtKB-SubCell"/>
</dbReference>
<protein>
    <recommendedName>
        <fullName evidence="8">Rhodopsin domain-containing protein</fullName>
    </recommendedName>
</protein>
<feature type="transmembrane region" description="Helical" evidence="7">
    <location>
        <begin position="210"/>
        <end position="227"/>
    </location>
</feature>
<name>A0A7D8YYL7_9HELO</name>
<dbReference type="OrthoDB" id="5342292at2759"/>
<feature type="domain" description="Rhodopsin" evidence="8">
    <location>
        <begin position="35"/>
        <end position="267"/>
    </location>
</feature>
<evidence type="ECO:0000256" key="7">
    <source>
        <dbReference type="SAM" id="Phobius"/>
    </source>
</evidence>
<feature type="region of interest" description="Disordered" evidence="6">
    <location>
        <begin position="318"/>
        <end position="343"/>
    </location>
</feature>
<evidence type="ECO:0000313" key="10">
    <source>
        <dbReference type="Proteomes" id="UP000481288"/>
    </source>
</evidence>
<dbReference type="InterPro" id="IPR049326">
    <property type="entry name" value="Rhodopsin_dom_fungi"/>
</dbReference>
<keyword evidence="10" id="KW-1185">Reference proteome</keyword>
<keyword evidence="3 7" id="KW-1133">Transmembrane helix</keyword>
<comment type="caution">
    <text evidence="9">The sequence shown here is derived from an EMBL/GenBank/DDBJ whole genome shotgun (WGS) entry which is preliminary data.</text>
</comment>
<dbReference type="Pfam" id="PF20684">
    <property type="entry name" value="Fung_rhodopsin"/>
    <property type="match status" value="1"/>
</dbReference>
<dbReference type="AlphaFoldDB" id="A0A7D8YYL7"/>
<evidence type="ECO:0000256" key="4">
    <source>
        <dbReference type="ARBA" id="ARBA00023136"/>
    </source>
</evidence>
<dbReference type="EMBL" id="QGMG01000316">
    <property type="protein sequence ID" value="TVY54670.1"/>
    <property type="molecule type" value="Genomic_DNA"/>
</dbReference>
<feature type="transmembrane region" description="Helical" evidence="7">
    <location>
        <begin position="133"/>
        <end position="160"/>
    </location>
</feature>
<proteinExistence type="inferred from homology"/>
<dbReference type="PANTHER" id="PTHR33048">
    <property type="entry name" value="PTH11-LIKE INTEGRAL MEMBRANE PROTEIN (AFU_ORTHOLOGUE AFUA_5G11245)"/>
    <property type="match status" value="1"/>
</dbReference>
<evidence type="ECO:0000256" key="5">
    <source>
        <dbReference type="ARBA" id="ARBA00038359"/>
    </source>
</evidence>
<keyword evidence="2 7" id="KW-0812">Transmembrane</keyword>
<feature type="transmembrane region" description="Helical" evidence="7">
    <location>
        <begin position="242"/>
        <end position="262"/>
    </location>
</feature>
<reference evidence="9 10" key="1">
    <citation type="submission" date="2018-05" db="EMBL/GenBank/DDBJ databases">
        <title>Whole genome sequencing for identification of molecular markers to develop diagnostic detection tools for the regulated plant pathogen Lachnellula willkommii.</title>
        <authorList>
            <person name="Giroux E."/>
            <person name="Bilodeau G."/>
        </authorList>
    </citation>
    <scope>NUCLEOTIDE SEQUENCE [LARGE SCALE GENOMIC DNA]</scope>
    <source>
        <strain evidence="9 10">CBS 625.97</strain>
    </source>
</reference>
<gene>
    <name evidence="9" type="ORF">LCER1_G003644</name>
</gene>
<dbReference type="PANTHER" id="PTHR33048:SF47">
    <property type="entry name" value="INTEGRAL MEMBRANE PROTEIN-RELATED"/>
    <property type="match status" value="1"/>
</dbReference>
<evidence type="ECO:0000256" key="1">
    <source>
        <dbReference type="ARBA" id="ARBA00004141"/>
    </source>
</evidence>
<keyword evidence="4 7" id="KW-0472">Membrane</keyword>
<evidence type="ECO:0000256" key="6">
    <source>
        <dbReference type="SAM" id="MobiDB-lite"/>
    </source>
</evidence>
<comment type="subcellular location">
    <subcellularLocation>
        <location evidence="1">Membrane</location>
        <topology evidence="1">Multi-pass membrane protein</topology>
    </subcellularLocation>
</comment>
<feature type="transmembrane region" description="Helical" evidence="7">
    <location>
        <begin position="51"/>
        <end position="75"/>
    </location>
</feature>
<evidence type="ECO:0000313" key="9">
    <source>
        <dbReference type="EMBL" id="TVY54670.1"/>
    </source>
</evidence>
<feature type="transmembrane region" description="Helical" evidence="7">
    <location>
        <begin position="95"/>
        <end position="121"/>
    </location>
</feature>
<organism evidence="9 10">
    <name type="scientific">Lachnellula cervina</name>
    <dbReference type="NCBI Taxonomy" id="1316786"/>
    <lineage>
        <taxon>Eukaryota</taxon>
        <taxon>Fungi</taxon>
        <taxon>Dikarya</taxon>
        <taxon>Ascomycota</taxon>
        <taxon>Pezizomycotina</taxon>
        <taxon>Leotiomycetes</taxon>
        <taxon>Helotiales</taxon>
        <taxon>Lachnaceae</taxon>
        <taxon>Lachnellula</taxon>
    </lineage>
</organism>